<evidence type="ECO:0000256" key="5">
    <source>
        <dbReference type="ARBA" id="ARBA00022989"/>
    </source>
</evidence>
<dbReference type="RefSeq" id="XP_003869390.1">
    <property type="nucleotide sequence ID" value="XM_003869341.1"/>
</dbReference>
<keyword evidence="5 7" id="KW-1133">Transmembrane helix</keyword>
<feature type="transmembrane region" description="Helical" evidence="7">
    <location>
        <begin position="489"/>
        <end position="506"/>
    </location>
</feature>
<feature type="transmembrane region" description="Helical" evidence="7">
    <location>
        <begin position="71"/>
        <end position="91"/>
    </location>
</feature>
<dbReference type="EMBL" id="HE681722">
    <property type="protein sequence ID" value="CCG23255.1"/>
    <property type="molecule type" value="Genomic_DNA"/>
</dbReference>
<feature type="transmembrane region" description="Helical" evidence="7">
    <location>
        <begin position="191"/>
        <end position="209"/>
    </location>
</feature>
<comment type="subcellular location">
    <subcellularLocation>
        <location evidence="1">Membrane</location>
        <topology evidence="1">Multi-pass membrane protein</topology>
    </subcellularLocation>
</comment>
<proteinExistence type="inferred from homology"/>
<dbReference type="SUPFAM" id="SSF103473">
    <property type="entry name" value="MFS general substrate transporter"/>
    <property type="match status" value="1"/>
</dbReference>
<evidence type="ECO:0000256" key="7">
    <source>
        <dbReference type="SAM" id="Phobius"/>
    </source>
</evidence>
<name>H8X607_CANO9</name>
<dbReference type="InterPro" id="IPR052599">
    <property type="entry name" value="SLC43A_AATransporter"/>
</dbReference>
<feature type="transmembrane region" description="Helical" evidence="7">
    <location>
        <begin position="368"/>
        <end position="389"/>
    </location>
</feature>
<evidence type="ECO:0000256" key="4">
    <source>
        <dbReference type="ARBA" id="ARBA00022692"/>
    </source>
</evidence>
<keyword evidence="3" id="KW-0813">Transport</keyword>
<accession>H8X607</accession>
<dbReference type="KEGG" id="cot:CORT_0D04150"/>
<feature type="transmembrane region" description="Helical" evidence="7">
    <location>
        <begin position="450"/>
        <end position="469"/>
    </location>
</feature>
<evidence type="ECO:0000256" key="3">
    <source>
        <dbReference type="ARBA" id="ARBA00022448"/>
    </source>
</evidence>
<feature type="transmembrane region" description="Helical" evidence="7">
    <location>
        <begin position="126"/>
        <end position="145"/>
    </location>
</feature>
<feature type="transmembrane region" description="Helical" evidence="7">
    <location>
        <begin position="157"/>
        <end position="179"/>
    </location>
</feature>
<organism evidence="8 9">
    <name type="scientific">Candida orthopsilosis (strain 90-125)</name>
    <name type="common">Yeast</name>
    <dbReference type="NCBI Taxonomy" id="1136231"/>
    <lineage>
        <taxon>Eukaryota</taxon>
        <taxon>Fungi</taxon>
        <taxon>Dikarya</taxon>
        <taxon>Ascomycota</taxon>
        <taxon>Saccharomycotina</taxon>
        <taxon>Pichiomycetes</taxon>
        <taxon>Debaryomycetaceae</taxon>
        <taxon>Candida/Lodderomyces clade</taxon>
        <taxon>Candida</taxon>
    </lineage>
</organism>
<evidence type="ECO:0000313" key="9">
    <source>
        <dbReference type="Proteomes" id="UP000005018"/>
    </source>
</evidence>
<dbReference type="InterPro" id="IPR011701">
    <property type="entry name" value="MFS"/>
</dbReference>
<comment type="similarity">
    <text evidence="2">Belongs to the SLC43A transporter (TC 2.A.1.44) family.</text>
</comment>
<sequence>MTAKSKLPSLTTRLIQIACAILWCLAAAGPVFGFAALKPILISQHIYESKCDVDIESTETKCVDQDLSLNFLFTIACMMTNISALPVGSILDIYGPKITGIIGSFIIALGSLSLKFANNLTFLDGYLIGYTLLALGGPFVFISCFQLANSFPKNSGLILALLTGAFDSSSALFLIYRIYYFSVGELSVSSFFTGYLIVPAFIFLCQVFIMPRDSYKTVGTLAKIAETGIDETGRPLDDDLLLPEDRESAITARDDLYQPTITETTALLMRRPSGVSRRASTLSRASYNSIKSSYEQEADTKLVSSSGGVFGVLHGYSISQQLKSPWFSLMTFFTTIQMLRINFFVATIKAQVFYLYGGDEEIATTVNHFFDLALPLGGICSIPFIGLILDNLSTLTVLYILTGMSLFIGVMGLLSWIPGTYAGIIVLVVYRPFYYTAVSDFCAKVFGYDNFGTVYGAIIAISGLCNILQQVMDKTTKEYFHMNPSPINFLLVALTFVFGAGLIGFVKSQEKDIKRRSLEMEAEDASYRSIPT</sequence>
<dbReference type="Pfam" id="PF07690">
    <property type="entry name" value="MFS_1"/>
    <property type="match status" value="1"/>
</dbReference>
<feature type="transmembrane region" description="Helical" evidence="7">
    <location>
        <begin position="98"/>
        <end position="114"/>
    </location>
</feature>
<feature type="transmembrane region" description="Helical" evidence="7">
    <location>
        <begin position="326"/>
        <end position="348"/>
    </location>
</feature>
<dbReference type="eggNOG" id="ENOG502QRYG">
    <property type="taxonomic scope" value="Eukaryota"/>
</dbReference>
<dbReference type="GO" id="GO:0000329">
    <property type="term" value="C:fungal-type vacuole membrane"/>
    <property type="evidence" value="ECO:0007669"/>
    <property type="project" value="TreeGrafter"/>
</dbReference>
<protein>
    <submittedName>
        <fullName evidence="8">Membrane transporter</fullName>
    </submittedName>
</protein>
<keyword evidence="9" id="KW-1185">Reference proteome</keyword>
<evidence type="ECO:0000256" key="1">
    <source>
        <dbReference type="ARBA" id="ARBA00004141"/>
    </source>
</evidence>
<dbReference type="GeneID" id="14540290"/>
<dbReference type="PANTHER" id="PTHR20772">
    <property type="entry name" value="PROTEIN FMP42"/>
    <property type="match status" value="1"/>
</dbReference>
<keyword evidence="4 7" id="KW-0812">Transmembrane</keyword>
<reference evidence="8 9" key="1">
    <citation type="journal article" date="2012" name="PLoS ONE">
        <title>Sequence and analysis of the genome of the pathogenic yeast Candida orthopsilosis.</title>
        <authorList>
            <person name="Riccombeni A."/>
            <person name="Vidanes G."/>
            <person name="Proux-Wera E."/>
            <person name="Wolfe K.H."/>
            <person name="Butler G."/>
        </authorList>
    </citation>
    <scope>NUCLEOTIDE SEQUENCE [LARGE SCALE GENOMIC DNA]</scope>
    <source>
        <strain evidence="8 9">Co 90-125</strain>
    </source>
</reference>
<dbReference type="InterPro" id="IPR036259">
    <property type="entry name" value="MFS_trans_sf"/>
</dbReference>
<gene>
    <name evidence="8" type="ORF">CORT_0D04150</name>
</gene>
<dbReference type="AlphaFoldDB" id="H8X607"/>
<keyword evidence="6 7" id="KW-0472">Membrane</keyword>
<dbReference type="OrthoDB" id="330047at2759"/>
<evidence type="ECO:0000256" key="6">
    <source>
        <dbReference type="ARBA" id="ARBA00023136"/>
    </source>
</evidence>
<dbReference type="Proteomes" id="UP000005018">
    <property type="component" value="Chromosome 4"/>
</dbReference>
<dbReference type="Gene3D" id="1.20.1250.20">
    <property type="entry name" value="MFS general substrate transporter like domains"/>
    <property type="match status" value="1"/>
</dbReference>
<dbReference type="PANTHER" id="PTHR20772:SF2">
    <property type="entry name" value="PROTEIN FMP42"/>
    <property type="match status" value="1"/>
</dbReference>
<evidence type="ECO:0000313" key="8">
    <source>
        <dbReference type="EMBL" id="CCG23255.1"/>
    </source>
</evidence>
<evidence type="ECO:0000256" key="2">
    <source>
        <dbReference type="ARBA" id="ARBA00006595"/>
    </source>
</evidence>
<dbReference type="GO" id="GO:0022857">
    <property type="term" value="F:transmembrane transporter activity"/>
    <property type="evidence" value="ECO:0007669"/>
    <property type="project" value="InterPro"/>
</dbReference>
<dbReference type="HOGENOM" id="CLU_014401_1_1_1"/>